<protein>
    <submittedName>
        <fullName evidence="10">Uncharacterized protein</fullName>
    </submittedName>
</protein>
<dbReference type="Gramene" id="OBART03G01340.1">
    <property type="protein sequence ID" value="OBART03G01340.1"/>
    <property type="gene ID" value="OBART03G01340"/>
</dbReference>
<evidence type="ECO:0000313" key="10">
    <source>
        <dbReference type="EnsemblPlants" id="OBART03G01340.1"/>
    </source>
</evidence>
<dbReference type="Pfam" id="PF05648">
    <property type="entry name" value="PEX11"/>
    <property type="match status" value="1"/>
</dbReference>
<dbReference type="PANTHER" id="PTHR12652:SF44">
    <property type="entry name" value="PEROXISOMAL MEMBRANE PROTEIN 11-1"/>
    <property type="match status" value="1"/>
</dbReference>
<dbReference type="PANTHER" id="PTHR12652">
    <property type="entry name" value="PEROXISOMAL BIOGENESIS FACTOR 11"/>
    <property type="match status" value="1"/>
</dbReference>
<dbReference type="GO" id="GO:0005778">
    <property type="term" value="C:peroxisomal membrane"/>
    <property type="evidence" value="ECO:0007669"/>
    <property type="project" value="UniProtKB-SubCell"/>
</dbReference>
<comment type="function">
    <text evidence="1">Involved in peroxisomal proliferation.</text>
</comment>
<dbReference type="GO" id="GO:0044375">
    <property type="term" value="P:regulation of peroxisome size"/>
    <property type="evidence" value="ECO:0007669"/>
    <property type="project" value="UniProtKB-ARBA"/>
</dbReference>
<comment type="similarity">
    <text evidence="3">Belongs to the peroxin-11 family.</text>
</comment>
<keyword evidence="8" id="KW-0576">Peroxisome</keyword>
<evidence type="ECO:0000313" key="11">
    <source>
        <dbReference type="Proteomes" id="UP000026960"/>
    </source>
</evidence>
<evidence type="ECO:0000256" key="9">
    <source>
        <dbReference type="SAM" id="MobiDB-lite"/>
    </source>
</evidence>
<reference evidence="10" key="2">
    <citation type="submission" date="2015-03" db="UniProtKB">
        <authorList>
            <consortium name="EnsemblPlants"/>
        </authorList>
    </citation>
    <scope>IDENTIFICATION</scope>
</reference>
<dbReference type="AlphaFoldDB" id="A0A0D3FD09"/>
<evidence type="ECO:0000256" key="8">
    <source>
        <dbReference type="ARBA" id="ARBA00023140"/>
    </source>
</evidence>
<comment type="subcellular location">
    <subcellularLocation>
        <location evidence="2">Peroxisome membrane</location>
        <topology evidence="2">Multi-pass membrane protein</topology>
    </subcellularLocation>
</comment>
<reference evidence="10" key="1">
    <citation type="journal article" date="2009" name="Rice">
        <title>De Novo Next Generation Sequencing of Plant Genomes.</title>
        <authorList>
            <person name="Rounsley S."/>
            <person name="Marri P.R."/>
            <person name="Yu Y."/>
            <person name="He R."/>
            <person name="Sisneros N."/>
            <person name="Goicoechea J.L."/>
            <person name="Lee S.J."/>
            <person name="Angelova A."/>
            <person name="Kudrna D."/>
            <person name="Luo M."/>
            <person name="Affourtit J."/>
            <person name="Desany B."/>
            <person name="Knight J."/>
            <person name="Niazi F."/>
            <person name="Egholm M."/>
            <person name="Wing R.A."/>
        </authorList>
    </citation>
    <scope>NUCLEOTIDE SEQUENCE [LARGE SCALE GENOMIC DNA]</scope>
    <source>
        <strain evidence="10">cv. IRGC 105608</strain>
    </source>
</reference>
<sequence length="320" mass="35207">MWASGSVPSGCRCSLPNPREESRPVQPPRVISSHLNPHQSNGEIAVGKKATAPPCSSLQEEWKGSANISAASYSLVSNSKGRKMSTLDATRAELGLVVLYLNKAEARDKICRAIQYGSKFISNGQPGTAQDVDRSTTLARKVFRLLKWVNDLHGLISPPAKGTPLTLVLLGKSKNALLSTFLFLDQFVWLGRTGIYKNKERTDRIVRISLYCWMASSVCAGLVELGELKRLSKSMRKLARELRDTDKYENDQYKSKMKQSDERLLALVKAAMDVVVAVGLLQLSPKKINPRVTGAFGFVTSLISCYQQLPSRAPAIKVKA</sequence>
<dbReference type="GO" id="GO:0042802">
    <property type="term" value="F:identical protein binding"/>
    <property type="evidence" value="ECO:0007669"/>
    <property type="project" value="UniProtKB-ARBA"/>
</dbReference>
<keyword evidence="11" id="KW-1185">Reference proteome</keyword>
<evidence type="ECO:0000256" key="4">
    <source>
        <dbReference type="ARBA" id="ARBA00022593"/>
    </source>
</evidence>
<evidence type="ECO:0000256" key="3">
    <source>
        <dbReference type="ARBA" id="ARBA00008194"/>
    </source>
</evidence>
<feature type="compositionally biased region" description="Polar residues" evidence="9">
    <location>
        <begin position="33"/>
        <end position="42"/>
    </location>
</feature>
<keyword evidence="7" id="KW-0472">Membrane</keyword>
<dbReference type="EnsemblPlants" id="OBART03G01340.1">
    <property type="protein sequence ID" value="OBART03G01340.1"/>
    <property type="gene ID" value="OBART03G01340"/>
</dbReference>
<dbReference type="InterPro" id="IPR008733">
    <property type="entry name" value="PEX11"/>
</dbReference>
<evidence type="ECO:0000256" key="7">
    <source>
        <dbReference type="ARBA" id="ARBA00023136"/>
    </source>
</evidence>
<dbReference type="HOGENOM" id="CLU_075417_0_0_1"/>
<keyword evidence="6" id="KW-1133">Transmembrane helix</keyword>
<evidence type="ECO:0000256" key="6">
    <source>
        <dbReference type="ARBA" id="ARBA00022989"/>
    </source>
</evidence>
<dbReference type="PaxDb" id="65489-OBART03G01340.1"/>
<keyword evidence="5" id="KW-0812">Transmembrane</keyword>
<organism evidence="10">
    <name type="scientific">Oryza barthii</name>
    <dbReference type="NCBI Taxonomy" id="65489"/>
    <lineage>
        <taxon>Eukaryota</taxon>
        <taxon>Viridiplantae</taxon>
        <taxon>Streptophyta</taxon>
        <taxon>Embryophyta</taxon>
        <taxon>Tracheophyta</taxon>
        <taxon>Spermatophyta</taxon>
        <taxon>Magnoliopsida</taxon>
        <taxon>Liliopsida</taxon>
        <taxon>Poales</taxon>
        <taxon>Poaceae</taxon>
        <taxon>BOP clade</taxon>
        <taxon>Oryzoideae</taxon>
        <taxon>Oryzeae</taxon>
        <taxon>Oryzinae</taxon>
        <taxon>Oryza</taxon>
    </lineage>
</organism>
<evidence type="ECO:0000256" key="2">
    <source>
        <dbReference type="ARBA" id="ARBA00004585"/>
    </source>
</evidence>
<dbReference type="STRING" id="65489.A0A0D3FD09"/>
<name>A0A0D3FD09_9ORYZ</name>
<dbReference type="GO" id="GO:0016559">
    <property type="term" value="P:peroxisome fission"/>
    <property type="evidence" value="ECO:0007669"/>
    <property type="project" value="InterPro"/>
</dbReference>
<dbReference type="eggNOG" id="KOG4186">
    <property type="taxonomic scope" value="Eukaryota"/>
</dbReference>
<evidence type="ECO:0000256" key="5">
    <source>
        <dbReference type="ARBA" id="ARBA00022692"/>
    </source>
</evidence>
<accession>A0A0D3FD09</accession>
<proteinExistence type="inferred from homology"/>
<dbReference type="Proteomes" id="UP000026960">
    <property type="component" value="Chromosome 3"/>
</dbReference>
<feature type="region of interest" description="Disordered" evidence="9">
    <location>
        <begin position="1"/>
        <end position="50"/>
    </location>
</feature>
<keyword evidence="4" id="KW-0962">Peroxisome biogenesis</keyword>
<evidence type="ECO:0000256" key="1">
    <source>
        <dbReference type="ARBA" id="ARBA00003032"/>
    </source>
</evidence>